<reference evidence="2 3" key="1">
    <citation type="submission" date="2014-12" db="EMBL/GenBank/DDBJ databases">
        <title>Partial genome sequence of Streptococcus constellatus KCOM 1650 (= ChDC B144).</title>
        <authorList>
            <person name="Kook J.-K."/>
            <person name="Park S.-N."/>
            <person name="Lim Y.K."/>
            <person name="Jo E."/>
        </authorList>
    </citation>
    <scope>NUCLEOTIDE SEQUENCE [LARGE SCALE GENOMIC DNA]</scope>
    <source>
        <strain evidence="2 3">KCOM 1650</strain>
    </source>
</reference>
<name>A0A0C1HW19_STRCV</name>
<dbReference type="AlphaFoldDB" id="A0A0C1HW19"/>
<sequence>MADLQEYKCPNCGGALEFNSSIQKMKCPYCDSELDMSSLKELDEQLKTQTDENMTWSMQAGGEWDTGEIDQLSVYVCKSCGGEIVADESTAATSCPFCDNPVVMMGRFAGDLKPDYVIPFKLDKKAAKANLNKHLMGKRLLPKVFKDQNHIDEVKGVYVPFWLFDTEADADVHYKASRIRTWSDSEYDYTETSYFSVIRSGQLAFEHIPVDGSSKLDDQLMESIEPFDFSEAVDFQTAYLAGYLADKYDVGAEESITHANSRVKQSTEEAFEDTVTGFSAVTPESSNIRLINGSTKYVLYPVWLLNTTWRGKKFVFAMNGQTGKFVGDLPLDKQAYRRWLIGLGVAASLVSYAAVWMIHLL</sequence>
<dbReference type="RefSeq" id="WP_003069849.1">
    <property type="nucleotide sequence ID" value="NZ_JADNKA010000004.1"/>
</dbReference>
<dbReference type="OrthoDB" id="3182597at2"/>
<gene>
    <name evidence="2" type="ORF">RN79_01730</name>
</gene>
<dbReference type="PANTHER" id="PTHR37826">
    <property type="entry name" value="FLOTILLIN BAND_7_5 DOMAIN PROTEIN"/>
    <property type="match status" value="1"/>
</dbReference>
<comment type="caution">
    <text evidence="2">The sequence shown here is derived from an EMBL/GenBank/DDBJ whole genome shotgun (WGS) entry which is preliminary data.</text>
</comment>
<dbReference type="PANTHER" id="PTHR37826:SF3">
    <property type="entry name" value="J DOMAIN-CONTAINING PROTEIN"/>
    <property type="match status" value="1"/>
</dbReference>
<accession>A0A0C1HW19</accession>
<evidence type="ECO:0000313" key="3">
    <source>
        <dbReference type="Proteomes" id="UP000031339"/>
    </source>
</evidence>
<keyword evidence="1" id="KW-0472">Membrane</keyword>
<protein>
    <submittedName>
        <fullName evidence="2">Zinc finger domain, LSD1 subclass</fullName>
    </submittedName>
</protein>
<keyword evidence="1" id="KW-0812">Transmembrane</keyword>
<evidence type="ECO:0000256" key="1">
    <source>
        <dbReference type="SAM" id="Phobius"/>
    </source>
</evidence>
<dbReference type="Proteomes" id="UP000031339">
    <property type="component" value="Unassembled WGS sequence"/>
</dbReference>
<feature type="transmembrane region" description="Helical" evidence="1">
    <location>
        <begin position="339"/>
        <end position="358"/>
    </location>
</feature>
<organism evidence="2 3">
    <name type="scientific">Streptococcus constellatus</name>
    <dbReference type="NCBI Taxonomy" id="76860"/>
    <lineage>
        <taxon>Bacteria</taxon>
        <taxon>Bacillati</taxon>
        <taxon>Bacillota</taxon>
        <taxon>Bacilli</taxon>
        <taxon>Lactobacillales</taxon>
        <taxon>Streptococcaceae</taxon>
        <taxon>Streptococcus</taxon>
        <taxon>Streptococcus anginosus group</taxon>
    </lineage>
</organism>
<keyword evidence="1" id="KW-1133">Transmembrane helix</keyword>
<dbReference type="Gene3D" id="2.20.28.30">
    <property type="entry name" value="RNA polymerase ii, chain L"/>
    <property type="match status" value="2"/>
</dbReference>
<evidence type="ECO:0000313" key="2">
    <source>
        <dbReference type="EMBL" id="KIC78318.1"/>
    </source>
</evidence>
<dbReference type="EMBL" id="JWIY01000001">
    <property type="protein sequence ID" value="KIC78318.1"/>
    <property type="molecule type" value="Genomic_DNA"/>
</dbReference>
<proteinExistence type="predicted"/>